<organism evidence="2 3">
    <name type="scientific">Sphingomonas populi</name>
    <dbReference type="NCBI Taxonomy" id="2484750"/>
    <lineage>
        <taxon>Bacteria</taxon>
        <taxon>Pseudomonadati</taxon>
        <taxon>Pseudomonadota</taxon>
        <taxon>Alphaproteobacteria</taxon>
        <taxon>Sphingomonadales</taxon>
        <taxon>Sphingomonadaceae</taxon>
        <taxon>Sphingomonas</taxon>
    </lineage>
</organism>
<gene>
    <name evidence="2" type="ORF">EWE75_16325</name>
</gene>
<keyword evidence="3" id="KW-1185">Reference proteome</keyword>
<feature type="region of interest" description="Disordered" evidence="1">
    <location>
        <begin position="72"/>
        <end position="114"/>
    </location>
</feature>
<sequence length="114" mass="13488">MVGNGRHCGFLELLHCNNARESASDPCPGTRYAVMRCACKENDHVHTQGSTRAAQGRYAIRGRDPARQWQARLLRSRDRRRPRQRLGCGRRQRRRGFRQRRRHRRRLSADRAQR</sequence>
<dbReference type="EMBL" id="SGIS01000027">
    <property type="protein sequence ID" value="RZF63418.1"/>
    <property type="molecule type" value="Genomic_DNA"/>
</dbReference>
<dbReference type="Proteomes" id="UP000292085">
    <property type="component" value="Unassembled WGS sequence"/>
</dbReference>
<protein>
    <submittedName>
        <fullName evidence="2">DUF2890 domain-containing protein</fullName>
    </submittedName>
</protein>
<comment type="caution">
    <text evidence="2">The sequence shown here is derived from an EMBL/GenBank/DDBJ whole genome shotgun (WGS) entry which is preliminary data.</text>
</comment>
<feature type="compositionally biased region" description="Basic residues" evidence="1">
    <location>
        <begin position="77"/>
        <end position="106"/>
    </location>
</feature>
<accession>A0A4V2DD16</accession>
<proteinExistence type="predicted"/>
<dbReference type="InterPro" id="IPR021304">
    <property type="entry name" value="Adeno_L4-33K/L4-22K"/>
</dbReference>
<dbReference type="GO" id="GO:0019073">
    <property type="term" value="P:viral DNA genome packaging"/>
    <property type="evidence" value="ECO:0007669"/>
    <property type="project" value="InterPro"/>
</dbReference>
<evidence type="ECO:0000313" key="3">
    <source>
        <dbReference type="Proteomes" id="UP000292085"/>
    </source>
</evidence>
<evidence type="ECO:0000313" key="2">
    <source>
        <dbReference type="EMBL" id="RZF63418.1"/>
    </source>
</evidence>
<reference evidence="2 3" key="1">
    <citation type="submission" date="2019-02" db="EMBL/GenBank/DDBJ databases">
        <authorList>
            <person name="Li Y."/>
        </authorList>
    </citation>
    <scope>NUCLEOTIDE SEQUENCE [LARGE SCALE GENOMIC DNA]</scope>
    <source>
        <strain evidence="2 3">3-7</strain>
    </source>
</reference>
<dbReference type="Pfam" id="PF11081">
    <property type="entry name" value="Adeno_L433K_22K"/>
    <property type="match status" value="1"/>
</dbReference>
<evidence type="ECO:0000256" key="1">
    <source>
        <dbReference type="SAM" id="MobiDB-lite"/>
    </source>
</evidence>
<name>A0A4V2DD16_9SPHN</name>
<dbReference type="AlphaFoldDB" id="A0A4V2DD16"/>